<evidence type="ECO:0000313" key="1">
    <source>
        <dbReference type="EMBL" id="QAY65932.1"/>
    </source>
</evidence>
<organism evidence="1 2">
    <name type="scientific">Paenibacillus protaetiae</name>
    <dbReference type="NCBI Taxonomy" id="2509456"/>
    <lineage>
        <taxon>Bacteria</taxon>
        <taxon>Bacillati</taxon>
        <taxon>Bacillota</taxon>
        <taxon>Bacilli</taxon>
        <taxon>Bacillales</taxon>
        <taxon>Paenibacillaceae</taxon>
        <taxon>Paenibacillus</taxon>
    </lineage>
</organism>
<keyword evidence="2" id="KW-1185">Reference proteome</keyword>
<dbReference type="Proteomes" id="UP000293568">
    <property type="component" value="Chromosome"/>
</dbReference>
<dbReference type="EMBL" id="CP035492">
    <property type="protein sequence ID" value="QAY65932.1"/>
    <property type="molecule type" value="Genomic_DNA"/>
</dbReference>
<name>A0A4P6ESL9_9BACL</name>
<protein>
    <submittedName>
        <fullName evidence="1">DUF2338 family protein</fullName>
    </submittedName>
</protein>
<proteinExistence type="predicted"/>
<dbReference type="InterPro" id="IPR016935">
    <property type="entry name" value="Opine_metallophore_DH"/>
</dbReference>
<accession>A0A4P6ESL9</accession>
<dbReference type="KEGG" id="pprt:ET464_05565"/>
<sequence>MRNSGPCAGCGSKKHYDVRTSRVFYPYVFLARNFLFRGNRSLKSMYKLFPEGPIMPESIRHMVLLWKEISGLLRSLGAEPVNLLKFLNDDNYPVREESLTREELERFPEMEQIKQEYLLYVRYASILIDPYSEPDENGRYYDFSAFPYERAACDLQGRWTVPRVPYEDYCRIKLLTELARLTGDPMETANKLAALFENQLSRFVEEKGAANVHERYAAAPAVAEDAASIWAELQALRTLLNG</sequence>
<evidence type="ECO:0000313" key="2">
    <source>
        <dbReference type="Proteomes" id="UP000293568"/>
    </source>
</evidence>
<dbReference type="AlphaFoldDB" id="A0A4P6ESL9"/>
<dbReference type="Pfam" id="PF10100">
    <property type="entry name" value="Staph_opine_DH"/>
    <property type="match status" value="1"/>
</dbReference>
<gene>
    <name evidence="1" type="ORF">ET464_05565</name>
</gene>
<reference evidence="1 2" key="1">
    <citation type="submission" date="2019-01" db="EMBL/GenBank/DDBJ databases">
        <title>Genome sequencing of strain FW100M-2.</title>
        <authorList>
            <person name="Heo J."/>
            <person name="Kim S.-J."/>
            <person name="Kim J.-S."/>
            <person name="Hong S.-B."/>
            <person name="Kwon S.-W."/>
        </authorList>
    </citation>
    <scope>NUCLEOTIDE SEQUENCE [LARGE SCALE GENOMIC DNA]</scope>
    <source>
        <strain evidence="1 2">FW100M-2</strain>
    </source>
</reference>
<dbReference type="OrthoDB" id="3652431at2"/>